<evidence type="ECO:0000313" key="2">
    <source>
        <dbReference type="Proteomes" id="UP001180020"/>
    </source>
</evidence>
<dbReference type="EMBL" id="JAUJYO010000001">
    <property type="protein sequence ID" value="KAK1325333.1"/>
    <property type="molecule type" value="Genomic_DNA"/>
</dbReference>
<protein>
    <submittedName>
        <fullName evidence="1">Uncharacterized protein</fullName>
    </submittedName>
</protein>
<reference evidence="1" key="1">
    <citation type="journal article" date="2023" name="Nat. Commun.">
        <title>Diploid and tetraploid genomes of Acorus and the evolution of monocots.</title>
        <authorList>
            <person name="Ma L."/>
            <person name="Liu K.W."/>
            <person name="Li Z."/>
            <person name="Hsiao Y.Y."/>
            <person name="Qi Y."/>
            <person name="Fu T."/>
            <person name="Tang G.D."/>
            <person name="Zhang D."/>
            <person name="Sun W.H."/>
            <person name="Liu D.K."/>
            <person name="Li Y."/>
            <person name="Chen G.Z."/>
            <person name="Liu X.D."/>
            <person name="Liao X.Y."/>
            <person name="Jiang Y.T."/>
            <person name="Yu X."/>
            <person name="Hao Y."/>
            <person name="Huang J."/>
            <person name="Zhao X.W."/>
            <person name="Ke S."/>
            <person name="Chen Y.Y."/>
            <person name="Wu W.L."/>
            <person name="Hsu J.L."/>
            <person name="Lin Y.F."/>
            <person name="Huang M.D."/>
            <person name="Li C.Y."/>
            <person name="Huang L."/>
            <person name="Wang Z.W."/>
            <person name="Zhao X."/>
            <person name="Zhong W.Y."/>
            <person name="Peng D.H."/>
            <person name="Ahmad S."/>
            <person name="Lan S."/>
            <person name="Zhang J.S."/>
            <person name="Tsai W.C."/>
            <person name="Van de Peer Y."/>
            <person name="Liu Z.J."/>
        </authorList>
    </citation>
    <scope>NUCLEOTIDE SEQUENCE</scope>
    <source>
        <strain evidence="1">CP</strain>
    </source>
</reference>
<reference evidence="1" key="2">
    <citation type="submission" date="2023-06" db="EMBL/GenBank/DDBJ databases">
        <authorList>
            <person name="Ma L."/>
            <person name="Liu K.-W."/>
            <person name="Li Z."/>
            <person name="Hsiao Y.-Y."/>
            <person name="Qi Y."/>
            <person name="Fu T."/>
            <person name="Tang G."/>
            <person name="Zhang D."/>
            <person name="Sun W.-H."/>
            <person name="Liu D.-K."/>
            <person name="Li Y."/>
            <person name="Chen G.-Z."/>
            <person name="Liu X.-D."/>
            <person name="Liao X.-Y."/>
            <person name="Jiang Y.-T."/>
            <person name="Yu X."/>
            <person name="Hao Y."/>
            <person name="Huang J."/>
            <person name="Zhao X.-W."/>
            <person name="Ke S."/>
            <person name="Chen Y.-Y."/>
            <person name="Wu W.-L."/>
            <person name="Hsu J.-L."/>
            <person name="Lin Y.-F."/>
            <person name="Huang M.-D."/>
            <person name="Li C.-Y."/>
            <person name="Huang L."/>
            <person name="Wang Z.-W."/>
            <person name="Zhao X."/>
            <person name="Zhong W.-Y."/>
            <person name="Peng D.-H."/>
            <person name="Ahmad S."/>
            <person name="Lan S."/>
            <person name="Zhang J.-S."/>
            <person name="Tsai W.-C."/>
            <person name="Van De Peer Y."/>
            <person name="Liu Z.-J."/>
        </authorList>
    </citation>
    <scope>NUCLEOTIDE SEQUENCE</scope>
    <source>
        <strain evidence="1">CP</strain>
        <tissue evidence="1">Leaves</tissue>
    </source>
</reference>
<gene>
    <name evidence="1" type="ORF">QJS10_CPA01g01680</name>
</gene>
<accession>A0AAV9FGZ7</accession>
<proteinExistence type="predicted"/>
<dbReference type="Proteomes" id="UP001180020">
    <property type="component" value="Unassembled WGS sequence"/>
</dbReference>
<comment type="caution">
    <text evidence="1">The sequence shown here is derived from an EMBL/GenBank/DDBJ whole genome shotgun (WGS) entry which is preliminary data.</text>
</comment>
<sequence length="158" mass="17982">MGGGRVVDVLPFVEVDVKKIVSRVIERARELCISKSCSAVEKFAFHVTSGCPRTVIQPMWPLPLHSSMLDYANEGQPMNTNETATPVQIGMCRSRDELIKNPARQEWVTPASSRREHVVSSRQITTVQVDFIKRSKWCVFFSFFFGIPTVRFNTDSWD</sequence>
<dbReference type="AlphaFoldDB" id="A0AAV9FGZ7"/>
<organism evidence="1 2">
    <name type="scientific">Acorus calamus</name>
    <name type="common">Sweet flag</name>
    <dbReference type="NCBI Taxonomy" id="4465"/>
    <lineage>
        <taxon>Eukaryota</taxon>
        <taxon>Viridiplantae</taxon>
        <taxon>Streptophyta</taxon>
        <taxon>Embryophyta</taxon>
        <taxon>Tracheophyta</taxon>
        <taxon>Spermatophyta</taxon>
        <taxon>Magnoliopsida</taxon>
        <taxon>Liliopsida</taxon>
        <taxon>Acoraceae</taxon>
        <taxon>Acorus</taxon>
    </lineage>
</organism>
<evidence type="ECO:0000313" key="1">
    <source>
        <dbReference type="EMBL" id="KAK1325333.1"/>
    </source>
</evidence>
<keyword evidence="2" id="KW-1185">Reference proteome</keyword>
<name>A0AAV9FGZ7_ACOCL</name>